<dbReference type="EMBL" id="CAMXCT010002507">
    <property type="protein sequence ID" value="CAI3998591.1"/>
    <property type="molecule type" value="Genomic_DNA"/>
</dbReference>
<sequence>IPESSLIQADADLQQRVQSYLSERPLTFGSSDGEAEQILTLALALLQRRRQPDADETSFITAVAEEEPPLALQLTERCQAANGGSGF</sequence>
<dbReference type="AlphaFoldDB" id="A0A9P1CYG3"/>
<reference evidence="1" key="1">
    <citation type="submission" date="2022-10" db="EMBL/GenBank/DDBJ databases">
        <authorList>
            <person name="Chen Y."/>
            <person name="Dougan E. K."/>
            <person name="Chan C."/>
            <person name="Rhodes N."/>
            <person name="Thang M."/>
        </authorList>
    </citation>
    <scope>NUCLEOTIDE SEQUENCE</scope>
</reference>
<accession>A0A9P1CYG3</accession>
<proteinExistence type="predicted"/>
<name>A0A9P1CYG3_9DINO</name>
<dbReference type="EMBL" id="CAMXCT020002507">
    <property type="protein sequence ID" value="CAL1151966.1"/>
    <property type="molecule type" value="Genomic_DNA"/>
</dbReference>
<evidence type="ECO:0000313" key="3">
    <source>
        <dbReference type="Proteomes" id="UP001152797"/>
    </source>
</evidence>
<comment type="caution">
    <text evidence="1">The sequence shown here is derived from an EMBL/GenBank/DDBJ whole genome shotgun (WGS) entry which is preliminary data.</text>
</comment>
<keyword evidence="3" id="KW-1185">Reference proteome</keyword>
<protein>
    <submittedName>
        <fullName evidence="1">Uncharacterized protein</fullName>
    </submittedName>
</protein>
<organism evidence="1">
    <name type="scientific">Cladocopium goreaui</name>
    <dbReference type="NCBI Taxonomy" id="2562237"/>
    <lineage>
        <taxon>Eukaryota</taxon>
        <taxon>Sar</taxon>
        <taxon>Alveolata</taxon>
        <taxon>Dinophyceae</taxon>
        <taxon>Suessiales</taxon>
        <taxon>Symbiodiniaceae</taxon>
        <taxon>Cladocopium</taxon>
    </lineage>
</organism>
<gene>
    <name evidence="1" type="ORF">C1SCF055_LOCUS24875</name>
</gene>
<evidence type="ECO:0000313" key="1">
    <source>
        <dbReference type="EMBL" id="CAI3998591.1"/>
    </source>
</evidence>
<dbReference type="EMBL" id="CAMXCT030002507">
    <property type="protein sequence ID" value="CAL4785903.1"/>
    <property type="molecule type" value="Genomic_DNA"/>
</dbReference>
<reference evidence="2 3" key="2">
    <citation type="submission" date="2024-05" db="EMBL/GenBank/DDBJ databases">
        <authorList>
            <person name="Chen Y."/>
            <person name="Shah S."/>
            <person name="Dougan E. K."/>
            <person name="Thang M."/>
            <person name="Chan C."/>
        </authorList>
    </citation>
    <scope>NUCLEOTIDE SEQUENCE [LARGE SCALE GENOMIC DNA]</scope>
</reference>
<dbReference type="Proteomes" id="UP001152797">
    <property type="component" value="Unassembled WGS sequence"/>
</dbReference>
<feature type="non-terminal residue" evidence="1">
    <location>
        <position position="87"/>
    </location>
</feature>
<evidence type="ECO:0000313" key="2">
    <source>
        <dbReference type="EMBL" id="CAL4785903.1"/>
    </source>
</evidence>